<accession>M3JY99</accession>
<organism evidence="1 2">
    <name type="scientific">Candida maltosa (strain Xu316)</name>
    <name type="common">Yeast</name>
    <dbReference type="NCBI Taxonomy" id="1245528"/>
    <lineage>
        <taxon>Eukaryota</taxon>
        <taxon>Fungi</taxon>
        <taxon>Dikarya</taxon>
        <taxon>Ascomycota</taxon>
        <taxon>Saccharomycotina</taxon>
        <taxon>Pichiomycetes</taxon>
        <taxon>Debaryomycetaceae</taxon>
        <taxon>Candida/Lodderomyces clade</taxon>
        <taxon>Candida</taxon>
    </lineage>
</organism>
<evidence type="ECO:0000313" key="2">
    <source>
        <dbReference type="Proteomes" id="UP000011777"/>
    </source>
</evidence>
<dbReference type="AlphaFoldDB" id="M3JY99"/>
<keyword evidence="2" id="KW-1185">Reference proteome</keyword>
<name>M3JY99_CANMX</name>
<dbReference type="EMBL" id="AOGT01001324">
    <property type="protein sequence ID" value="EMG47955.1"/>
    <property type="molecule type" value="Genomic_DNA"/>
</dbReference>
<evidence type="ECO:0000313" key="1">
    <source>
        <dbReference type="EMBL" id="EMG47955.1"/>
    </source>
</evidence>
<gene>
    <name evidence="1" type="ORF">G210_1570</name>
</gene>
<dbReference type="HOGENOM" id="CLU_1461118_0_0_1"/>
<sequence length="185" mass="20577">MPTSHRLPDNLIHQQIIIIITRQQGLNVGVYKQEWSLDTHRQLAIIGKHINVKWSMQAEKSSPQHLPNPNIFLLHVSDPITSGVHDDDVVDGVLWGDYAIGVGGDVEGVVGVGVEIVRVWMWSTLLLILLLFLESFDFFGGDFFGDSCSIKGTVVGEAWRLVCGCCCYGPELWGYPSQKKVPYAN</sequence>
<comment type="caution">
    <text evidence="1">The sequence shown here is derived from an EMBL/GenBank/DDBJ whole genome shotgun (WGS) entry which is preliminary data.</text>
</comment>
<protein>
    <submittedName>
        <fullName evidence="1">Uncharacterized protein</fullName>
    </submittedName>
</protein>
<dbReference type="Proteomes" id="UP000011777">
    <property type="component" value="Unassembled WGS sequence"/>
</dbReference>
<reference evidence="1 2" key="1">
    <citation type="submission" date="2013-02" db="EMBL/GenBank/DDBJ databases">
        <title>Genome sequence of Candida maltosa Xu316, a potential industrial strain for xylitol and ethanol production.</title>
        <authorList>
            <person name="Yu J."/>
            <person name="Wang Q."/>
            <person name="Geng X."/>
            <person name="Bao W."/>
            <person name="He P."/>
            <person name="Cai J."/>
        </authorList>
    </citation>
    <scope>NUCLEOTIDE SEQUENCE [LARGE SCALE GENOMIC DNA]</scope>
    <source>
        <strain evidence="2">Xu316</strain>
    </source>
</reference>
<proteinExistence type="predicted"/>